<dbReference type="Pfam" id="PF07645">
    <property type="entry name" value="EGF_CA"/>
    <property type="match status" value="1"/>
</dbReference>
<dbReference type="Pfam" id="PF13385">
    <property type="entry name" value="Laminin_G_3"/>
    <property type="match status" value="1"/>
</dbReference>
<sequence>MINFFFSCYILGFVCFHRVLTQTEQAPPWEDIVAMEKHHIDLMSAVDWKQPNVTKMYSPNTYKLNEMKRELKVNKQTRRKVLVNLKKYSDFTVLSTIKQRPGNVGAIVALSGKNNVYFEMQSNGRTNELRLYYRHDNQDIIETFPVALADDKWHTIAVTFSWKQLTIHIDCVKFAERVIKTLDGQFSGDKIRLWVGQRNETEQYFKGEIKEAKIVFGYYGYTEQCPKANTSCLSCGEMKMLESSLQQSVKQLLQHVHNLTQQLKNAESKVDSLEKQCNKGLPCVVPDHSQIGGVKTYKDGAVWNPVTNQKNASSWLRDPCVECKCEEGGVECYKVYPDECRKSCWHNGTEYIHGKIFKCSAESGEKDCKCDNGKEIRIEKPNQVTTTEGFDPCDHCPENSECINKNCLCLSGYFNSSHECKDVNECLLGKCHANATCTNLPGSYKCTCYAGFHGNGFNCTPTCSKKCDNGGICVLPGVCQCPPGYTGPDCNEDVDECSLKLHHCSKKSKCENLPGSYVCRCRHGYHSEKTHLTNHEIGDKCKAINQCKSGEHTCSGDRQCRNIRGRYKCRCKTNLCNPNCFNNQDGGLLHYNATCWKHPSESCKICQCKEGETSCSKMQCDCESSDVDLHCCPKCTPKDSKIKCRHHGKDYEHGHIWHHKCEKCECLAGEVSCTSIECPVLHCEYYKKHPNDCCPKCSHHDNNIEHLQATTDNKHCTLPKQKKVNHGSLVEVSYTDPCVNYFCLDGKVYATYNQTCSGEP</sequence>
<evidence type="ECO:0000256" key="3">
    <source>
        <dbReference type="ARBA" id="ARBA00022737"/>
    </source>
</evidence>
<dbReference type="InterPro" id="IPR018097">
    <property type="entry name" value="EGF_Ca-bd_CS"/>
</dbReference>
<feature type="disulfide bond" evidence="6">
    <location>
        <begin position="463"/>
        <end position="473"/>
    </location>
</feature>
<dbReference type="Proteomes" id="UP000749559">
    <property type="component" value="Unassembled WGS sequence"/>
</dbReference>
<name>A0A8J1TE02_OWEFU</name>
<proteinExistence type="predicted"/>
<evidence type="ECO:0000313" key="7">
    <source>
        <dbReference type="EMBL" id="CAH1798472.1"/>
    </source>
</evidence>
<keyword evidence="5" id="KW-0325">Glycoprotein</keyword>
<dbReference type="InterPro" id="IPR013320">
    <property type="entry name" value="ConA-like_dom_sf"/>
</dbReference>
<dbReference type="PANTHER" id="PTHR24042">
    <property type="entry name" value="NEL HOMOLOG"/>
    <property type="match status" value="1"/>
</dbReference>
<dbReference type="InterPro" id="IPR001007">
    <property type="entry name" value="VWF_dom"/>
</dbReference>
<reference evidence="7" key="1">
    <citation type="submission" date="2022-03" db="EMBL/GenBank/DDBJ databases">
        <authorList>
            <person name="Martin C."/>
        </authorList>
    </citation>
    <scope>NUCLEOTIDE SEQUENCE</scope>
</reference>
<keyword evidence="4 6" id="KW-1015">Disulfide bond</keyword>
<dbReference type="InterPro" id="IPR001881">
    <property type="entry name" value="EGF-like_Ca-bd_dom"/>
</dbReference>
<dbReference type="SMART" id="SM00214">
    <property type="entry name" value="VWC"/>
    <property type="match status" value="2"/>
</dbReference>
<dbReference type="PROSITE" id="PS00010">
    <property type="entry name" value="ASX_HYDROXYL"/>
    <property type="match status" value="2"/>
</dbReference>
<dbReference type="InterPro" id="IPR000742">
    <property type="entry name" value="EGF"/>
</dbReference>
<organism evidence="7 8">
    <name type="scientific">Owenia fusiformis</name>
    <name type="common">Polychaete worm</name>
    <dbReference type="NCBI Taxonomy" id="6347"/>
    <lineage>
        <taxon>Eukaryota</taxon>
        <taxon>Metazoa</taxon>
        <taxon>Spiralia</taxon>
        <taxon>Lophotrochozoa</taxon>
        <taxon>Annelida</taxon>
        <taxon>Polychaeta</taxon>
        <taxon>Sedentaria</taxon>
        <taxon>Canalipalpata</taxon>
        <taxon>Sabellida</taxon>
        <taxon>Oweniida</taxon>
        <taxon>Oweniidae</taxon>
        <taxon>Owenia</taxon>
    </lineage>
</organism>
<dbReference type="PROSITE" id="PS00022">
    <property type="entry name" value="EGF_1"/>
    <property type="match status" value="1"/>
</dbReference>
<dbReference type="Pfam" id="PF00093">
    <property type="entry name" value="VWC"/>
    <property type="match status" value="1"/>
</dbReference>
<dbReference type="SUPFAM" id="SSF57603">
    <property type="entry name" value="FnI-like domain"/>
    <property type="match status" value="1"/>
</dbReference>
<evidence type="ECO:0000256" key="2">
    <source>
        <dbReference type="ARBA" id="ARBA00022729"/>
    </source>
</evidence>
<evidence type="ECO:0000313" key="8">
    <source>
        <dbReference type="Proteomes" id="UP000749559"/>
    </source>
</evidence>
<dbReference type="Pfam" id="PF12947">
    <property type="entry name" value="EGF_3"/>
    <property type="match status" value="1"/>
</dbReference>
<dbReference type="SUPFAM" id="SSF49899">
    <property type="entry name" value="Concanavalin A-like lectins/glucanases"/>
    <property type="match status" value="1"/>
</dbReference>
<dbReference type="PROSITE" id="PS01187">
    <property type="entry name" value="EGF_CA"/>
    <property type="match status" value="1"/>
</dbReference>
<dbReference type="Gene3D" id="2.10.25.10">
    <property type="entry name" value="Laminin"/>
    <property type="match status" value="3"/>
</dbReference>
<evidence type="ECO:0000256" key="4">
    <source>
        <dbReference type="ARBA" id="ARBA00023157"/>
    </source>
</evidence>
<dbReference type="AlphaFoldDB" id="A0A8J1TE02"/>
<dbReference type="InterPro" id="IPR048287">
    <property type="entry name" value="TSPN-like_N"/>
</dbReference>
<evidence type="ECO:0000256" key="5">
    <source>
        <dbReference type="ARBA" id="ARBA00023180"/>
    </source>
</evidence>
<dbReference type="CDD" id="cd00054">
    <property type="entry name" value="EGF_CA"/>
    <property type="match status" value="2"/>
</dbReference>
<comment type="caution">
    <text evidence="7">The sequence shown here is derived from an EMBL/GenBank/DDBJ whole genome shotgun (WGS) entry which is preliminary data.</text>
</comment>
<keyword evidence="8" id="KW-1185">Reference proteome</keyword>
<evidence type="ECO:0000256" key="1">
    <source>
        <dbReference type="ARBA" id="ARBA00022536"/>
    </source>
</evidence>
<dbReference type="InterPro" id="IPR024731">
    <property type="entry name" value="NELL2-like_EGF"/>
</dbReference>
<dbReference type="FunFam" id="2.10.25.10:FF:000038">
    <property type="entry name" value="Fibrillin 2"/>
    <property type="match status" value="1"/>
</dbReference>
<accession>A0A8J1TE02</accession>
<keyword evidence="2" id="KW-0732">Signal</keyword>
<dbReference type="InterPro" id="IPR051586">
    <property type="entry name" value="PKC-binding_NELL"/>
</dbReference>
<dbReference type="InterPro" id="IPR009030">
    <property type="entry name" value="Growth_fac_rcpt_cys_sf"/>
</dbReference>
<dbReference type="PROSITE" id="PS50026">
    <property type="entry name" value="EGF_3"/>
    <property type="match status" value="3"/>
</dbReference>
<dbReference type="EMBL" id="CAIIXF020000011">
    <property type="protein sequence ID" value="CAH1798472.1"/>
    <property type="molecule type" value="Genomic_DNA"/>
</dbReference>
<dbReference type="PROSITE" id="PS01186">
    <property type="entry name" value="EGF_2"/>
    <property type="match status" value="2"/>
</dbReference>
<dbReference type="SMART" id="SM00179">
    <property type="entry name" value="EGF_CA"/>
    <property type="match status" value="3"/>
</dbReference>
<dbReference type="PANTHER" id="PTHR24042:SF5">
    <property type="entry name" value="EGF-LIKE CALCIUM-BINDING DOMAIN-CONTAINING PROTEIN"/>
    <property type="match status" value="1"/>
</dbReference>
<dbReference type="GO" id="GO:0005615">
    <property type="term" value="C:extracellular space"/>
    <property type="evidence" value="ECO:0007669"/>
    <property type="project" value="TreeGrafter"/>
</dbReference>
<dbReference type="GO" id="GO:0008201">
    <property type="term" value="F:heparin binding"/>
    <property type="evidence" value="ECO:0007669"/>
    <property type="project" value="TreeGrafter"/>
</dbReference>
<dbReference type="InterPro" id="IPR000152">
    <property type="entry name" value="EGF-type_Asp/Asn_hydroxyl_site"/>
</dbReference>
<dbReference type="SMART" id="SM00181">
    <property type="entry name" value="EGF"/>
    <property type="match status" value="3"/>
</dbReference>
<keyword evidence="1 6" id="KW-0245">EGF-like domain</keyword>
<dbReference type="OrthoDB" id="6516201at2759"/>
<dbReference type="Gene3D" id="2.60.120.200">
    <property type="match status" value="1"/>
</dbReference>
<dbReference type="PROSITE" id="PS50184">
    <property type="entry name" value="VWFC_2"/>
    <property type="match status" value="1"/>
</dbReference>
<comment type="caution">
    <text evidence="6">Lacks conserved residue(s) required for the propagation of feature annotation.</text>
</comment>
<dbReference type="InterPro" id="IPR049883">
    <property type="entry name" value="NOTCH1_EGF-like"/>
</dbReference>
<dbReference type="GO" id="GO:0005509">
    <property type="term" value="F:calcium ion binding"/>
    <property type="evidence" value="ECO:0007669"/>
    <property type="project" value="InterPro"/>
</dbReference>
<dbReference type="SMART" id="SM00210">
    <property type="entry name" value="TSPN"/>
    <property type="match status" value="1"/>
</dbReference>
<keyword evidence="3" id="KW-0677">Repeat</keyword>
<feature type="disulfide bond" evidence="6">
    <location>
        <begin position="481"/>
        <end position="490"/>
    </location>
</feature>
<dbReference type="FunFam" id="2.10.25.10:FF:000653">
    <property type="entry name" value="Putative Fibrillin-1"/>
    <property type="match status" value="1"/>
</dbReference>
<protein>
    <submittedName>
        <fullName evidence="7">Uncharacterized protein</fullName>
    </submittedName>
</protein>
<dbReference type="Gene3D" id="6.20.200.20">
    <property type="match status" value="1"/>
</dbReference>
<dbReference type="SUPFAM" id="SSF57184">
    <property type="entry name" value="Growth factor receptor domain"/>
    <property type="match status" value="1"/>
</dbReference>
<evidence type="ECO:0000256" key="6">
    <source>
        <dbReference type="PROSITE-ProRule" id="PRU00076"/>
    </source>
</evidence>
<dbReference type="PROSITE" id="PS01208">
    <property type="entry name" value="VWFC_1"/>
    <property type="match status" value="1"/>
</dbReference>
<gene>
    <name evidence="7" type="ORF">OFUS_LOCUS22618</name>
</gene>